<feature type="transmembrane region" description="Helical" evidence="7">
    <location>
        <begin position="330"/>
        <end position="355"/>
    </location>
</feature>
<dbReference type="SUPFAM" id="SSF103473">
    <property type="entry name" value="MFS general substrate transporter"/>
    <property type="match status" value="1"/>
</dbReference>
<keyword evidence="4 7" id="KW-0812">Transmembrane</keyword>
<feature type="transmembrane region" description="Helical" evidence="7">
    <location>
        <begin position="143"/>
        <end position="166"/>
    </location>
</feature>
<evidence type="ECO:0000256" key="5">
    <source>
        <dbReference type="ARBA" id="ARBA00022989"/>
    </source>
</evidence>
<evidence type="ECO:0000313" key="8">
    <source>
        <dbReference type="EMBL" id="CCA18223.1"/>
    </source>
</evidence>
<evidence type="ECO:0000256" key="6">
    <source>
        <dbReference type="ARBA" id="ARBA00023136"/>
    </source>
</evidence>
<dbReference type="GO" id="GO:0016020">
    <property type="term" value="C:membrane"/>
    <property type="evidence" value="ECO:0007669"/>
    <property type="project" value="UniProtKB-SubCell"/>
</dbReference>
<gene>
    <name evidence="8" type="primary">AlNc14C47G3766</name>
    <name evidence="8" type="ORF">ALNC14_043660</name>
</gene>
<evidence type="ECO:0000256" key="7">
    <source>
        <dbReference type="SAM" id="Phobius"/>
    </source>
</evidence>
<evidence type="ECO:0000256" key="2">
    <source>
        <dbReference type="ARBA" id="ARBA00007015"/>
    </source>
</evidence>
<accession>F0WAQ2</accession>
<dbReference type="PANTHER" id="PTHR31585:SF5">
    <property type="entry name" value="RNA-BINDING S4 DOMAIN-CONTAINING PROTEIN"/>
    <property type="match status" value="1"/>
</dbReference>
<feature type="transmembrane region" description="Helical" evidence="7">
    <location>
        <begin position="113"/>
        <end position="131"/>
    </location>
</feature>
<dbReference type="PANTHER" id="PTHR31585">
    <property type="entry name" value="FOLATE-BIOPTERIN TRANSPORTER 1, CHLOROPLASTIC"/>
    <property type="match status" value="1"/>
</dbReference>
<reference evidence="8" key="2">
    <citation type="submission" date="2011-02" db="EMBL/GenBank/DDBJ databases">
        <authorList>
            <person name="MacLean D."/>
        </authorList>
    </citation>
    <scope>NUCLEOTIDE SEQUENCE</scope>
</reference>
<evidence type="ECO:0000256" key="4">
    <source>
        <dbReference type="ARBA" id="ARBA00022692"/>
    </source>
</evidence>
<keyword evidence="6 7" id="KW-0472">Membrane</keyword>
<name>F0WAQ2_9STRA</name>
<dbReference type="Pfam" id="PF03092">
    <property type="entry name" value="BT1"/>
    <property type="match status" value="1"/>
</dbReference>
<dbReference type="InterPro" id="IPR039309">
    <property type="entry name" value="BT1"/>
</dbReference>
<protein>
    <submittedName>
        <fullName evidence="8">FolateBiopterin Transporter (FBT) family putative</fullName>
    </submittedName>
</protein>
<feature type="transmembrane region" description="Helical" evidence="7">
    <location>
        <begin position="256"/>
        <end position="277"/>
    </location>
</feature>
<organism evidence="8">
    <name type="scientific">Albugo laibachii Nc14</name>
    <dbReference type="NCBI Taxonomy" id="890382"/>
    <lineage>
        <taxon>Eukaryota</taxon>
        <taxon>Sar</taxon>
        <taxon>Stramenopiles</taxon>
        <taxon>Oomycota</taxon>
        <taxon>Peronosporomycetes</taxon>
        <taxon>Albuginales</taxon>
        <taxon>Albuginaceae</taxon>
        <taxon>Albugo</taxon>
    </lineage>
</organism>
<reference evidence="8" key="1">
    <citation type="journal article" date="2011" name="PLoS Biol.">
        <title>Gene gain and loss during evolution of obligate parasitism in the white rust pathogen of Arabidopsis thaliana.</title>
        <authorList>
            <person name="Kemen E."/>
            <person name="Gardiner A."/>
            <person name="Schultz-Larsen T."/>
            <person name="Kemen A.C."/>
            <person name="Balmuth A.L."/>
            <person name="Robert-Seilaniantz A."/>
            <person name="Bailey K."/>
            <person name="Holub E."/>
            <person name="Studholme D.J."/>
            <person name="Maclean D."/>
            <person name="Jones J.D."/>
        </authorList>
    </citation>
    <scope>NUCLEOTIDE SEQUENCE</scope>
</reference>
<dbReference type="EMBL" id="FR824092">
    <property type="protein sequence ID" value="CCA18223.1"/>
    <property type="molecule type" value="Genomic_DNA"/>
</dbReference>
<evidence type="ECO:0000256" key="1">
    <source>
        <dbReference type="ARBA" id="ARBA00004141"/>
    </source>
</evidence>
<feature type="transmembrane region" description="Helical" evidence="7">
    <location>
        <begin position="297"/>
        <end position="318"/>
    </location>
</feature>
<feature type="transmembrane region" description="Helical" evidence="7">
    <location>
        <begin position="484"/>
        <end position="506"/>
    </location>
</feature>
<dbReference type="HOGENOM" id="CLU_032014_0_0_1"/>
<sequence length="525" mass="58364">MKNTHSSGILFPKSEKFPQRTLTPYYKLEDDDAHSPASAHSMWGLDSVAIPVTYICTGLLFSVPNTSIEYFSRKMGASDSQLATINVVRALPWTIKVVFGILPDLLPISGMRFKPYMVLGYLISSFFYYVLSSYEESALSVELFTFLLAGAMVGIVMVDVMGDALVASRVLNNQETYTGDSQSTAYLCRYLSEMVGFWWGAIMFSDTSLWSVHLSTSRIFAFLAVLPFLLAFPFLYTLVEPKVVGVSPFKDQMMQIWAVLQTGACWSVIRYIVLFNACMVHNSAWGNYLKVAYRFSAFQYGAMTAMGATVTFIAIYIHRQCLAHRVGTTLRALYVTSSIIFSVFSLCNVLLVFGWNEILHIPPFWFAMGDHIAMHCARGIQTLPQAMLFVTHCPVGQEGVSFAFLTGYSNLANLFSHTISNIFLRLWPVELDNLQAGDFDGVWKLSLLSSLISSLPLLFTHKLLPADSDQLLQLFNEHSPKRGIMMLVGFAFALVWVVVLSVLAILRPCSILVGGKGCFGDGAVP</sequence>
<comment type="similarity">
    <text evidence="2">Belongs to the major facilitator superfamily. Folate-biopterin transporter (TC 2.A.71) family.</text>
</comment>
<dbReference type="InterPro" id="IPR036259">
    <property type="entry name" value="MFS_trans_sf"/>
</dbReference>
<evidence type="ECO:0000256" key="3">
    <source>
        <dbReference type="ARBA" id="ARBA00022448"/>
    </source>
</evidence>
<dbReference type="AlphaFoldDB" id="F0WAQ2"/>
<comment type="subcellular location">
    <subcellularLocation>
        <location evidence="1">Membrane</location>
        <topology evidence="1">Multi-pass membrane protein</topology>
    </subcellularLocation>
</comment>
<proteinExistence type="inferred from homology"/>
<feature type="transmembrane region" description="Helical" evidence="7">
    <location>
        <begin position="217"/>
        <end position="236"/>
    </location>
</feature>
<keyword evidence="5 7" id="KW-1133">Transmembrane helix</keyword>
<keyword evidence="3" id="KW-0813">Transport</keyword>